<keyword evidence="2" id="KW-1133">Transmembrane helix</keyword>
<accession>A0A1D8FXU7</accession>
<name>A0A1D8FXU7_9ACTN</name>
<dbReference type="EMBL" id="CP017316">
    <property type="protein sequence ID" value="AOT58033.1"/>
    <property type="molecule type" value="Genomic_DNA"/>
</dbReference>
<dbReference type="InterPro" id="IPR036457">
    <property type="entry name" value="PPM-type-like_dom_sf"/>
</dbReference>
<dbReference type="GeneID" id="91402285"/>
<evidence type="ECO:0000313" key="4">
    <source>
        <dbReference type="EMBL" id="AOT58033.1"/>
    </source>
</evidence>
<dbReference type="InterPro" id="IPR052016">
    <property type="entry name" value="Bact_Sigma-Reg"/>
</dbReference>
<dbReference type="STRING" id="285473.A4G23_00836"/>
<dbReference type="Pfam" id="PF07228">
    <property type="entry name" value="SpoIIE"/>
    <property type="match status" value="1"/>
</dbReference>
<dbReference type="Proteomes" id="UP000095349">
    <property type="component" value="Chromosome"/>
</dbReference>
<evidence type="ECO:0000256" key="1">
    <source>
        <dbReference type="ARBA" id="ARBA00022801"/>
    </source>
</evidence>
<evidence type="ECO:0000259" key="3">
    <source>
        <dbReference type="SMART" id="SM00331"/>
    </source>
</evidence>
<dbReference type="AlphaFoldDB" id="A0A1D8FXU7"/>
<evidence type="ECO:0000256" key="2">
    <source>
        <dbReference type="SAM" id="Phobius"/>
    </source>
</evidence>
<dbReference type="Gene3D" id="3.60.40.10">
    <property type="entry name" value="PPM-type phosphatase domain"/>
    <property type="match status" value="1"/>
</dbReference>
<feature type="transmembrane region" description="Helical" evidence="2">
    <location>
        <begin position="46"/>
        <end position="67"/>
    </location>
</feature>
<protein>
    <submittedName>
        <fullName evidence="4">Stage II sporulation protein E (SpoIIE)</fullName>
    </submittedName>
</protein>
<dbReference type="OrthoDB" id="5177934at2"/>
<sequence length="357" mass="38038">MIRRWSRRPRRRGAGSLAPLALPTLWGAVAVTWKLTCPLARQDDMATRIATSAVFFAVGTGLVVGICRGLRRELRQIEAIAQAAQRVLLRPLPPRLDGLALAGTQLPAVRGAVVGGDLYEVVSTPYGVRVIIGDVRGHGLAALGAVAAVLGSFREAAYEEPGLGGLLRRLDRALQRYLGEPPRDEGAQQAGPGGSAEDFVTVLLLDIHRNGDVLVLNCGHPWPYRIGHDAEPLATGVPLPPLGAFPLPDTLPVRRCDRLLPGEALFLHTDGAAEARDAGGRFFPLEEVLGRAAGRVPRSPAALVEEVRAALLAHTDGHLDDDVAFVVVRNDRVPAGRVLVPAQPGTARPVRPAPFPR</sequence>
<dbReference type="SMART" id="SM00331">
    <property type="entry name" value="PP2C_SIG"/>
    <property type="match status" value="1"/>
</dbReference>
<dbReference type="GO" id="GO:0016791">
    <property type="term" value="F:phosphatase activity"/>
    <property type="evidence" value="ECO:0007669"/>
    <property type="project" value="TreeGrafter"/>
</dbReference>
<organism evidence="4 5">
    <name type="scientific">Streptomyces rubrolavendulae</name>
    <dbReference type="NCBI Taxonomy" id="285473"/>
    <lineage>
        <taxon>Bacteria</taxon>
        <taxon>Bacillati</taxon>
        <taxon>Actinomycetota</taxon>
        <taxon>Actinomycetes</taxon>
        <taxon>Kitasatosporales</taxon>
        <taxon>Streptomycetaceae</taxon>
        <taxon>Streptomyces</taxon>
    </lineage>
</organism>
<keyword evidence="2" id="KW-0812">Transmembrane</keyword>
<feature type="domain" description="PPM-type phosphatase" evidence="3">
    <location>
        <begin position="101"/>
        <end position="330"/>
    </location>
</feature>
<keyword evidence="2" id="KW-0472">Membrane</keyword>
<dbReference type="InterPro" id="IPR001932">
    <property type="entry name" value="PPM-type_phosphatase-like_dom"/>
</dbReference>
<gene>
    <name evidence="4" type="ORF">A4G23_00836</name>
</gene>
<keyword evidence="5" id="KW-1185">Reference proteome</keyword>
<proteinExistence type="predicted"/>
<evidence type="ECO:0000313" key="5">
    <source>
        <dbReference type="Proteomes" id="UP000095349"/>
    </source>
</evidence>
<dbReference type="PANTHER" id="PTHR43156:SF2">
    <property type="entry name" value="STAGE II SPORULATION PROTEIN E"/>
    <property type="match status" value="1"/>
</dbReference>
<dbReference type="KEGG" id="srn:A4G23_00836"/>
<keyword evidence="1" id="KW-0378">Hydrolase</keyword>
<reference evidence="4 5" key="1">
    <citation type="submission" date="2016-09" db="EMBL/GenBank/DDBJ databases">
        <title>Streptomyces rubrolavendulae MJM4426 Genome sequencing and assembly.</title>
        <authorList>
            <person name="Kim J.-G."/>
        </authorList>
    </citation>
    <scope>NUCLEOTIDE SEQUENCE [LARGE SCALE GENOMIC DNA]</scope>
    <source>
        <strain evidence="4 5">MJM4426</strain>
    </source>
</reference>
<dbReference type="PATRIC" id="fig|285473.5.peg.878"/>
<dbReference type="PANTHER" id="PTHR43156">
    <property type="entry name" value="STAGE II SPORULATION PROTEIN E-RELATED"/>
    <property type="match status" value="1"/>
</dbReference>
<dbReference type="RefSeq" id="WP_031132008.1">
    <property type="nucleotide sequence ID" value="NZ_CP017316.1"/>
</dbReference>